<gene>
    <name evidence="1" type="ORF">KPL78_00255</name>
</gene>
<sequence length="143" mass="15335">MPGEAALRTAGLTIECLRRAAPDSADAWDRDWIEAIARVEAPGAVVELHGPWLRGVELAAFAEAVAVLHHDLRGSAHPDCLEPGLDVTLQAGTLGQVTMHVAITPDHLTQSHSFTFALDQSDLPALLASLRAMVRHFPPVSPR</sequence>
<protein>
    <submittedName>
        <fullName evidence="1">Uncharacterized protein</fullName>
    </submittedName>
</protein>
<proteinExistence type="predicted"/>
<keyword evidence="2" id="KW-1185">Reference proteome</keyword>
<name>A0ABS7A1T7_9PROT</name>
<evidence type="ECO:0000313" key="1">
    <source>
        <dbReference type="EMBL" id="MBW6396251.1"/>
    </source>
</evidence>
<dbReference type="RefSeq" id="WP_219760641.1">
    <property type="nucleotide sequence ID" value="NZ_JAHYBZ010000001.1"/>
</dbReference>
<dbReference type="InterPro" id="IPR056510">
    <property type="entry name" value="WapI"/>
</dbReference>
<organism evidence="1 2">
    <name type="scientific">Roseomonas alba</name>
    <dbReference type="NCBI Taxonomy" id="2846776"/>
    <lineage>
        <taxon>Bacteria</taxon>
        <taxon>Pseudomonadati</taxon>
        <taxon>Pseudomonadota</taxon>
        <taxon>Alphaproteobacteria</taxon>
        <taxon>Acetobacterales</taxon>
        <taxon>Roseomonadaceae</taxon>
        <taxon>Roseomonas</taxon>
    </lineage>
</organism>
<dbReference type="Pfam" id="PF24716">
    <property type="entry name" value="WapI"/>
    <property type="match status" value="1"/>
</dbReference>
<dbReference type="EMBL" id="JAHYBZ010000001">
    <property type="protein sequence ID" value="MBW6396251.1"/>
    <property type="molecule type" value="Genomic_DNA"/>
</dbReference>
<reference evidence="1 2" key="1">
    <citation type="submission" date="2021-07" db="EMBL/GenBank/DDBJ databases">
        <authorList>
            <person name="So Y."/>
        </authorList>
    </citation>
    <scope>NUCLEOTIDE SEQUENCE [LARGE SCALE GENOMIC DNA]</scope>
    <source>
        <strain evidence="1 2">HJA6</strain>
    </source>
</reference>
<accession>A0ABS7A1T7</accession>
<dbReference type="Proteomes" id="UP001196565">
    <property type="component" value="Unassembled WGS sequence"/>
</dbReference>
<comment type="caution">
    <text evidence="1">The sequence shown here is derived from an EMBL/GenBank/DDBJ whole genome shotgun (WGS) entry which is preliminary data.</text>
</comment>
<evidence type="ECO:0000313" key="2">
    <source>
        <dbReference type="Proteomes" id="UP001196565"/>
    </source>
</evidence>